<proteinExistence type="predicted"/>
<accession>A0A4Q2ISZ3</accession>
<reference evidence="1 2" key="1">
    <citation type="submission" date="2019-01" db="EMBL/GenBank/DDBJ databases">
        <title>Sphingomonas mucosissima sp. nov. and Sphingomonas desiccabilis sp. nov., from biological soil crusts in the Colorado Plateau, USA.</title>
        <authorList>
            <person name="Zhu D."/>
        </authorList>
    </citation>
    <scope>NUCLEOTIDE SEQUENCE [LARGE SCALE GENOMIC DNA]</scope>
    <source>
        <strain evidence="1 2">CP1D</strain>
    </source>
</reference>
<name>A0A4Q2ISZ3_9SPHN</name>
<keyword evidence="2" id="KW-1185">Reference proteome</keyword>
<evidence type="ECO:0000313" key="1">
    <source>
        <dbReference type="EMBL" id="RXZ31560.1"/>
    </source>
</evidence>
<dbReference type="RefSeq" id="WP_129341805.1">
    <property type="nucleotide sequence ID" value="NZ_JACIDD010000002.1"/>
</dbReference>
<sequence length="103" mass="10361">MIEAVVGAPVEFESGLAALRRASGRAPVGPLAAEVEGIRRLAAAQGLVAAAPVIRAIDSALARGERGALLQGLVVILEDALAQREQGDSSSVYAAACSVRLAG</sequence>
<protein>
    <submittedName>
        <fullName evidence="1">Uncharacterized protein</fullName>
    </submittedName>
</protein>
<dbReference type="OrthoDB" id="7583078at2"/>
<evidence type="ECO:0000313" key="2">
    <source>
        <dbReference type="Proteomes" id="UP000292347"/>
    </source>
</evidence>
<dbReference type="Proteomes" id="UP000292347">
    <property type="component" value="Unassembled WGS sequence"/>
</dbReference>
<organism evidence="1 2">
    <name type="scientific">Sphingomonas desiccabilis</name>
    <dbReference type="NCBI Taxonomy" id="429134"/>
    <lineage>
        <taxon>Bacteria</taxon>
        <taxon>Pseudomonadati</taxon>
        <taxon>Pseudomonadota</taxon>
        <taxon>Alphaproteobacteria</taxon>
        <taxon>Sphingomonadales</taxon>
        <taxon>Sphingomonadaceae</taxon>
        <taxon>Sphingomonas</taxon>
    </lineage>
</organism>
<comment type="caution">
    <text evidence="1">The sequence shown here is derived from an EMBL/GenBank/DDBJ whole genome shotgun (WGS) entry which is preliminary data.</text>
</comment>
<dbReference type="AlphaFoldDB" id="A0A4Q2ISZ3"/>
<dbReference type="EMBL" id="SDPT01000002">
    <property type="protein sequence ID" value="RXZ31560.1"/>
    <property type="molecule type" value="Genomic_DNA"/>
</dbReference>
<gene>
    <name evidence="1" type="ORF">EO081_09980</name>
</gene>